<proteinExistence type="predicted"/>
<gene>
    <name evidence="1" type="ORF">C5167_000544</name>
</gene>
<evidence type="ECO:0000313" key="1">
    <source>
        <dbReference type="EMBL" id="RZC76445.1"/>
    </source>
</evidence>
<accession>A0A4Y7KWZ7</accession>
<dbReference type="AlphaFoldDB" id="A0A4Y7KWZ7"/>
<protein>
    <submittedName>
        <fullName evidence="1">Uncharacterized protein</fullName>
    </submittedName>
</protein>
<organism evidence="1 2">
    <name type="scientific">Papaver somniferum</name>
    <name type="common">Opium poppy</name>
    <dbReference type="NCBI Taxonomy" id="3469"/>
    <lineage>
        <taxon>Eukaryota</taxon>
        <taxon>Viridiplantae</taxon>
        <taxon>Streptophyta</taxon>
        <taxon>Embryophyta</taxon>
        <taxon>Tracheophyta</taxon>
        <taxon>Spermatophyta</taxon>
        <taxon>Magnoliopsida</taxon>
        <taxon>Ranunculales</taxon>
        <taxon>Papaveraceae</taxon>
        <taxon>Papaveroideae</taxon>
        <taxon>Papaver</taxon>
    </lineage>
</organism>
<dbReference type="EMBL" id="CM010723">
    <property type="protein sequence ID" value="RZC76445.1"/>
    <property type="molecule type" value="Genomic_DNA"/>
</dbReference>
<evidence type="ECO:0000313" key="2">
    <source>
        <dbReference type="Proteomes" id="UP000316621"/>
    </source>
</evidence>
<sequence>MTNEELLTTGSAEELPFSLFAKPPRASPIVLHK</sequence>
<dbReference type="Gramene" id="RZC76445">
    <property type="protein sequence ID" value="RZC76445"/>
    <property type="gene ID" value="C5167_000544"/>
</dbReference>
<reference evidence="1 2" key="1">
    <citation type="journal article" date="2018" name="Science">
        <title>The opium poppy genome and morphinan production.</title>
        <authorList>
            <person name="Guo L."/>
            <person name="Winzer T."/>
            <person name="Yang X."/>
            <person name="Li Y."/>
            <person name="Ning Z."/>
            <person name="He Z."/>
            <person name="Teodor R."/>
            <person name="Lu Y."/>
            <person name="Bowser T.A."/>
            <person name="Graham I.A."/>
            <person name="Ye K."/>
        </authorList>
    </citation>
    <scope>NUCLEOTIDE SEQUENCE [LARGE SCALE GENOMIC DNA]</scope>
    <source>
        <strain evidence="2">cv. HN1</strain>
        <tissue evidence="1">Leaves</tissue>
    </source>
</reference>
<dbReference type="Proteomes" id="UP000316621">
    <property type="component" value="Chromosome 9"/>
</dbReference>
<keyword evidence="2" id="KW-1185">Reference proteome</keyword>
<name>A0A4Y7KWZ7_PAPSO</name>